<evidence type="ECO:0000313" key="9">
    <source>
        <dbReference type="Proteomes" id="UP000198917"/>
    </source>
</evidence>
<dbReference type="PANTHER" id="PTHR39083:SF1">
    <property type="entry name" value="CYCLIC DI-GMP-BINDING PROTEIN"/>
    <property type="match status" value="1"/>
</dbReference>
<dbReference type="RefSeq" id="WP_092732888.1">
    <property type="nucleotide sequence ID" value="NZ_FNEW01000002.1"/>
</dbReference>
<dbReference type="Proteomes" id="UP000198917">
    <property type="component" value="Unassembled WGS sequence"/>
</dbReference>
<evidence type="ECO:0000256" key="2">
    <source>
        <dbReference type="ARBA" id="ARBA00022475"/>
    </source>
</evidence>
<comment type="function">
    <text evidence="6">Binds the cellulose synthase activator, bis-(3'-5') cyclic diguanylic acid (c-di-GMP).</text>
</comment>
<sequence>MIGRKPIRGSLTVLICAVATGAMAQSSPFDMTPERPAQTSPAPVPPAIPPVAPPPQPPVQVPTPTPGQPSAPPPFAVQPAPQRPAAAPLPPALVPPRQEGARPVQAPASSLNADSRRRYILPYEKLSLSGEIDRRQWSIYLTPEQANAAVSLNIGYQNAIVVAPESSNFQVSLNNVALDAARIEAPDSEGNVALKIPPGVLQVGSNVVTLGVQQRHRTDCTIQSTYDLWTDVNPANTYIGFNSDVAGSFANIDDIQATGPDGKAMTSIEIVAPALGNPAFADSLLRLSQALALRTQMPNQTIRFVTAPSTERKAGTLTVFVGTAREIAGVAEALPPEASAGAFAGFGNAGPGNSSPLFVTGPTPQAVQAAIETLFSSISRTPGAQRTTFSTRSWHAPDVPLVMSDRRIALSELGLQSTEFSGRRFRTEFYVGMPADFYASAYGEASLLLDAAYSSQVLPGSHVDIYVNDQIASTVPISNNGGGIFRHLPIKVTMRHFKPGPNKVTLEAVLMTAQDQACAPGAPASATPRFALFDTSEIHIPNYAQIGRKPDLAAMAGAGQPYRTGGPVALSLDRFDTDTMSAAATLISRLASVAGHPIDIETVASPLVIGDRDALFVGTISQFPQALISQFNLVPSSQISWKMGTGVQVPAQNSDTLFNDWRERVDGGIWEGQVSSFEEWMKRNFDLSSDTLRFLPAAEQPYAPPGNVSFMLAQGLSPSGEGVWTLATAPTSAELLDGMQAMTRENRWRDVTGRVAAYDAAAEKIETVEVERPNLYATRAFSLSNWRLIAANWLSSNVLSYSLAFIGFVSLLGFATFVMLRMMGRHR</sequence>
<evidence type="ECO:0000256" key="3">
    <source>
        <dbReference type="ARBA" id="ARBA00022692"/>
    </source>
</evidence>
<dbReference type="Pfam" id="PF03170">
    <property type="entry name" value="BcsB"/>
    <property type="match status" value="1"/>
</dbReference>
<feature type="chain" id="PRO_5031592057" description="Cyclic di-GMP-binding protein" evidence="6">
    <location>
        <begin position="25"/>
        <end position="827"/>
    </location>
</feature>
<keyword evidence="3 6" id="KW-0812">Transmembrane</keyword>
<dbReference type="Gene3D" id="2.60.120.260">
    <property type="entry name" value="Galactose-binding domain-like"/>
    <property type="match status" value="2"/>
</dbReference>
<keyword evidence="6" id="KW-0135">Cellulose biosynthesis</keyword>
<comment type="similarity">
    <text evidence="6">Belongs to the AcsB/BcsB family.</text>
</comment>
<organism evidence="8 9">
    <name type="scientific">Agrobacterium fabrum</name>
    <dbReference type="NCBI Taxonomy" id="1176649"/>
    <lineage>
        <taxon>Bacteria</taxon>
        <taxon>Pseudomonadati</taxon>
        <taxon>Pseudomonadota</taxon>
        <taxon>Alphaproteobacteria</taxon>
        <taxon>Hyphomicrobiales</taxon>
        <taxon>Rhizobiaceae</taxon>
        <taxon>Rhizobium/Agrobacterium group</taxon>
        <taxon>Agrobacterium</taxon>
        <taxon>Agrobacterium tumefaciens complex</taxon>
    </lineage>
</organism>
<keyword evidence="6" id="KW-0732">Signal</keyword>
<dbReference type="UniPathway" id="UPA00694"/>
<evidence type="ECO:0000256" key="1">
    <source>
        <dbReference type="ARBA" id="ARBA00004162"/>
    </source>
</evidence>
<dbReference type="GO" id="GO:0005886">
    <property type="term" value="C:plasma membrane"/>
    <property type="evidence" value="ECO:0007669"/>
    <property type="project" value="UniProtKB-SubCell"/>
</dbReference>
<dbReference type="EMBL" id="FNEW01000002">
    <property type="protein sequence ID" value="SDJ87126.1"/>
    <property type="molecule type" value="Genomic_DNA"/>
</dbReference>
<comment type="subunit">
    <text evidence="6">Tightly associated with the cellulose synthase catalytic subunit.</text>
</comment>
<keyword evidence="2 6" id="KW-1003">Cell membrane</keyword>
<keyword evidence="6" id="KW-0973">c-di-GMP</keyword>
<comment type="pathway">
    <text evidence="6">Glycan metabolism; bacterial cellulose biosynthesis.</text>
</comment>
<keyword evidence="4 6" id="KW-1133">Transmembrane helix</keyword>
<comment type="caution">
    <text evidence="8">The sequence shown here is derived from an EMBL/GenBank/DDBJ whole genome shotgun (WGS) entry which is preliminary data.</text>
</comment>
<evidence type="ECO:0000256" key="7">
    <source>
        <dbReference type="SAM" id="MobiDB-lite"/>
    </source>
</evidence>
<accession>A0A7Z7BP07</accession>
<comment type="subcellular location">
    <subcellularLocation>
        <location evidence="6">Cell inner membrane</location>
    </subcellularLocation>
    <subcellularLocation>
        <location evidence="1">Cell membrane</location>
        <topology evidence="1">Single-pass membrane protein</topology>
    </subcellularLocation>
</comment>
<gene>
    <name evidence="8" type="ORF">SAMN05428983_3155</name>
</gene>
<dbReference type="GO" id="GO:0006011">
    <property type="term" value="P:UDP-alpha-D-glucose metabolic process"/>
    <property type="evidence" value="ECO:0007669"/>
    <property type="project" value="InterPro"/>
</dbReference>
<evidence type="ECO:0000256" key="6">
    <source>
        <dbReference type="RuleBase" id="RU365021"/>
    </source>
</evidence>
<feature type="region of interest" description="Disordered" evidence="7">
    <location>
        <begin position="26"/>
        <end position="110"/>
    </location>
</feature>
<evidence type="ECO:0000256" key="5">
    <source>
        <dbReference type="ARBA" id="ARBA00023136"/>
    </source>
</evidence>
<proteinExistence type="inferred from homology"/>
<feature type="compositionally biased region" description="Low complexity" evidence="7">
    <location>
        <begin position="77"/>
        <end position="86"/>
    </location>
</feature>
<evidence type="ECO:0000256" key="4">
    <source>
        <dbReference type="ARBA" id="ARBA00022989"/>
    </source>
</evidence>
<dbReference type="AlphaFoldDB" id="A0A7Z7BP07"/>
<dbReference type="GO" id="GO:0030244">
    <property type="term" value="P:cellulose biosynthetic process"/>
    <property type="evidence" value="ECO:0007669"/>
    <property type="project" value="UniProtKB-KW"/>
</dbReference>
<reference evidence="8 9" key="1">
    <citation type="submission" date="2016-10" db="EMBL/GenBank/DDBJ databases">
        <authorList>
            <person name="Varghese N."/>
            <person name="Submissions S."/>
        </authorList>
    </citation>
    <scope>NUCLEOTIDE SEQUENCE [LARGE SCALE GENOMIC DNA]</scope>
    <source>
        <strain evidence="8 9">PDC82</strain>
    </source>
</reference>
<dbReference type="InterPro" id="IPR018513">
    <property type="entry name" value="Cell_synthase_bac"/>
</dbReference>
<evidence type="ECO:0000313" key="8">
    <source>
        <dbReference type="EMBL" id="SDJ87126.1"/>
    </source>
</evidence>
<keyword evidence="6" id="KW-0997">Cell inner membrane</keyword>
<name>A0A7Z7BP07_9HYPH</name>
<feature type="compositionally biased region" description="Pro residues" evidence="7">
    <location>
        <begin position="42"/>
        <end position="76"/>
    </location>
</feature>
<dbReference type="PANTHER" id="PTHR39083">
    <property type="entry name" value="CYCLIC DI-GMP-BINDING PROTEIN"/>
    <property type="match status" value="1"/>
</dbReference>
<feature type="signal peptide" evidence="6">
    <location>
        <begin position="1"/>
        <end position="24"/>
    </location>
</feature>
<protein>
    <recommendedName>
        <fullName evidence="6">Cyclic di-GMP-binding protein</fullName>
    </recommendedName>
    <alternativeName>
        <fullName evidence="6">Cellulose synthase regulatory subunit</fullName>
    </alternativeName>
</protein>
<keyword evidence="5 6" id="KW-0472">Membrane</keyword>
<feature type="transmembrane region" description="Helical" evidence="6">
    <location>
        <begin position="798"/>
        <end position="820"/>
    </location>
</feature>